<feature type="region of interest" description="Disordered" evidence="1">
    <location>
        <begin position="152"/>
        <end position="180"/>
    </location>
</feature>
<dbReference type="EMBL" id="JBHSPW010000009">
    <property type="protein sequence ID" value="MFC5895249.1"/>
    <property type="molecule type" value="Genomic_DNA"/>
</dbReference>
<gene>
    <name evidence="2" type="ORF">ACFP3M_20850</name>
</gene>
<proteinExistence type="predicted"/>
<accession>A0ABW1FPR6</accession>
<comment type="caution">
    <text evidence="2">The sequence shown here is derived from an EMBL/GenBank/DDBJ whole genome shotgun (WGS) entry which is preliminary data.</text>
</comment>
<evidence type="ECO:0000313" key="3">
    <source>
        <dbReference type="Proteomes" id="UP001596241"/>
    </source>
</evidence>
<organism evidence="2 3">
    <name type="scientific">Streptomyces ramulosus</name>
    <dbReference type="NCBI Taxonomy" id="47762"/>
    <lineage>
        <taxon>Bacteria</taxon>
        <taxon>Bacillati</taxon>
        <taxon>Actinomycetota</taxon>
        <taxon>Actinomycetes</taxon>
        <taxon>Kitasatosporales</taxon>
        <taxon>Streptomycetaceae</taxon>
        <taxon>Streptomyces</taxon>
    </lineage>
</organism>
<evidence type="ECO:0000256" key="1">
    <source>
        <dbReference type="SAM" id="MobiDB-lite"/>
    </source>
</evidence>
<dbReference type="RefSeq" id="WP_345078061.1">
    <property type="nucleotide sequence ID" value="NZ_BAAAWG010000002.1"/>
</dbReference>
<reference evidence="3" key="1">
    <citation type="journal article" date="2019" name="Int. J. Syst. Evol. Microbiol.">
        <title>The Global Catalogue of Microorganisms (GCM) 10K type strain sequencing project: providing services to taxonomists for standard genome sequencing and annotation.</title>
        <authorList>
            <consortium name="The Broad Institute Genomics Platform"/>
            <consortium name="The Broad Institute Genome Sequencing Center for Infectious Disease"/>
            <person name="Wu L."/>
            <person name="Ma J."/>
        </authorList>
    </citation>
    <scope>NUCLEOTIDE SEQUENCE [LARGE SCALE GENOMIC DNA]</scope>
    <source>
        <strain evidence="3">CGMCC 1.15809</strain>
    </source>
</reference>
<feature type="compositionally biased region" description="Basic and acidic residues" evidence="1">
    <location>
        <begin position="162"/>
        <end position="172"/>
    </location>
</feature>
<evidence type="ECO:0000313" key="2">
    <source>
        <dbReference type="EMBL" id="MFC5895249.1"/>
    </source>
</evidence>
<protein>
    <submittedName>
        <fullName evidence="2">Uncharacterized protein</fullName>
    </submittedName>
</protein>
<name>A0ABW1FPR6_9ACTN</name>
<dbReference type="Proteomes" id="UP001596241">
    <property type="component" value="Unassembled WGS sequence"/>
</dbReference>
<sequence length="180" mass="19956">MNTDLDPFRPFPELPSALAEYVAARAAEEVPTGPSPWDIGALPEDLRGSLDDWLGAVCRWLNRTYAWQPHQVIPPCWSEHEGLAYEVASLAFARSDAFSEAVSSVVWHEQCDRFIARMNAALGRAGDACRSGRHDDRPARFQLAAWPRRAMSDPLAAQEGAEGEHEREEHGESGPVGFCR</sequence>
<keyword evidence="3" id="KW-1185">Reference proteome</keyword>